<feature type="domain" description="Thioredoxin" evidence="1">
    <location>
        <begin position="158"/>
        <end position="293"/>
    </location>
</feature>
<gene>
    <name evidence="2" type="ORF">OM075_24500</name>
</gene>
<accession>A0AAE3SHI8</accession>
<protein>
    <submittedName>
        <fullName evidence="2">TlpA family protein disulfide reductase</fullName>
    </submittedName>
</protein>
<dbReference type="EMBL" id="JAPDPJ010000148">
    <property type="protein sequence ID" value="MCW3789643.1"/>
    <property type="molecule type" value="Genomic_DNA"/>
</dbReference>
<dbReference type="Proteomes" id="UP001209229">
    <property type="component" value="Unassembled WGS sequence"/>
</dbReference>
<dbReference type="GO" id="GO:0016491">
    <property type="term" value="F:oxidoreductase activity"/>
    <property type="evidence" value="ECO:0007669"/>
    <property type="project" value="InterPro"/>
</dbReference>
<proteinExistence type="predicted"/>
<dbReference type="PANTHER" id="PTHR42852">
    <property type="entry name" value="THIOL:DISULFIDE INTERCHANGE PROTEIN DSBE"/>
    <property type="match status" value="1"/>
</dbReference>
<reference evidence="2" key="1">
    <citation type="submission" date="2022-10" db="EMBL/GenBank/DDBJ databases">
        <authorList>
            <person name="Yu W.X."/>
        </authorList>
    </citation>
    <scope>NUCLEOTIDE SEQUENCE</scope>
    <source>
        <strain evidence="2">AAT</strain>
    </source>
</reference>
<dbReference type="InterPro" id="IPR013740">
    <property type="entry name" value="Redoxin"/>
</dbReference>
<dbReference type="RefSeq" id="WP_301193191.1">
    <property type="nucleotide sequence ID" value="NZ_JAPDPJ010000148.1"/>
</dbReference>
<dbReference type="Pfam" id="PF08534">
    <property type="entry name" value="Redoxin"/>
    <property type="match status" value="1"/>
</dbReference>
<dbReference type="PANTHER" id="PTHR42852:SF13">
    <property type="entry name" value="PROTEIN DIPZ"/>
    <property type="match status" value="1"/>
</dbReference>
<comment type="caution">
    <text evidence="2">The sequence shown here is derived from an EMBL/GenBank/DDBJ whole genome shotgun (WGS) entry which is preliminary data.</text>
</comment>
<dbReference type="PROSITE" id="PS51352">
    <property type="entry name" value="THIOREDOXIN_2"/>
    <property type="match status" value="1"/>
</dbReference>
<evidence type="ECO:0000313" key="3">
    <source>
        <dbReference type="Proteomes" id="UP001209229"/>
    </source>
</evidence>
<dbReference type="InterPro" id="IPR036249">
    <property type="entry name" value="Thioredoxin-like_sf"/>
</dbReference>
<dbReference type="SUPFAM" id="SSF52833">
    <property type="entry name" value="Thioredoxin-like"/>
    <property type="match status" value="1"/>
</dbReference>
<evidence type="ECO:0000259" key="1">
    <source>
        <dbReference type="PROSITE" id="PS51352"/>
    </source>
</evidence>
<dbReference type="InterPro" id="IPR013766">
    <property type="entry name" value="Thioredoxin_domain"/>
</dbReference>
<dbReference type="CDD" id="cd02966">
    <property type="entry name" value="TlpA_like_family"/>
    <property type="match status" value="1"/>
</dbReference>
<dbReference type="Gene3D" id="3.40.30.10">
    <property type="entry name" value="Glutaredoxin"/>
    <property type="match status" value="1"/>
</dbReference>
<name>A0AAE3SHI8_9BACT</name>
<organism evidence="2 3">
    <name type="scientific">Plebeiibacterium sediminum</name>
    <dbReference type="NCBI Taxonomy" id="2992112"/>
    <lineage>
        <taxon>Bacteria</taxon>
        <taxon>Pseudomonadati</taxon>
        <taxon>Bacteroidota</taxon>
        <taxon>Bacteroidia</taxon>
        <taxon>Marinilabiliales</taxon>
        <taxon>Marinilabiliaceae</taxon>
        <taxon>Plebeiibacterium</taxon>
    </lineage>
</organism>
<dbReference type="InterPro" id="IPR050553">
    <property type="entry name" value="Thioredoxin_ResA/DsbE_sf"/>
</dbReference>
<sequence>MKSIITIILLFKIACTINAQEVYKNKAQANAERLIKAVNEDDYITYADYFTPEIYPWEDKTNLYDTWNKMLTRDTRIFSDIKLERFGIFNDTQQAYFSLKIGEVDASIIGISLDTGQTWHFTNFITVFNFKDIKERQMHQLDISFADLDVNYNNRVSYEEGESITPFEFTDLQGRTWKSDELKDKIIVLNFWSTSCPPCIKEIPELNKLVDKKSDKDIVFIAVAFHSDKEYILNSFLPKNPFLYNIVLANGNDYQVNSLPTNIIVDTNQKVVGKIIGYSSENISKLKSILDTL</sequence>
<dbReference type="AlphaFoldDB" id="A0AAE3SHI8"/>
<keyword evidence="3" id="KW-1185">Reference proteome</keyword>
<evidence type="ECO:0000313" key="2">
    <source>
        <dbReference type="EMBL" id="MCW3789643.1"/>
    </source>
</evidence>